<evidence type="ECO:0000259" key="2">
    <source>
        <dbReference type="SMART" id="SM00507"/>
    </source>
</evidence>
<dbReference type="Pfam" id="PF13391">
    <property type="entry name" value="HNH_2"/>
    <property type="match status" value="1"/>
</dbReference>
<proteinExistence type="predicted"/>
<dbReference type="Pfam" id="PF26340">
    <property type="entry name" value="DNA-SBD_ScoMcrA"/>
    <property type="match status" value="1"/>
</dbReference>
<reference evidence="4" key="1">
    <citation type="journal article" date="2019" name="Int. J. Syst. Evol. Microbiol.">
        <title>The Global Catalogue of Microorganisms (GCM) 10K type strain sequencing project: providing services to taxonomists for standard genome sequencing and annotation.</title>
        <authorList>
            <consortium name="The Broad Institute Genomics Platform"/>
            <consortium name="The Broad Institute Genome Sequencing Center for Infectious Disease"/>
            <person name="Wu L."/>
            <person name="Ma J."/>
        </authorList>
    </citation>
    <scope>NUCLEOTIDE SEQUENCE [LARGE SCALE GENOMIC DNA]</scope>
    <source>
        <strain evidence="4">PCU 266</strain>
    </source>
</reference>
<keyword evidence="3" id="KW-0255">Endonuclease</keyword>
<evidence type="ECO:0000313" key="4">
    <source>
        <dbReference type="Proteomes" id="UP001596160"/>
    </source>
</evidence>
<feature type="region of interest" description="Disordered" evidence="1">
    <location>
        <begin position="358"/>
        <end position="385"/>
    </location>
</feature>
<dbReference type="GO" id="GO:0004519">
    <property type="term" value="F:endonuclease activity"/>
    <property type="evidence" value="ECO:0007669"/>
    <property type="project" value="UniProtKB-KW"/>
</dbReference>
<comment type="caution">
    <text evidence="3">The sequence shown here is derived from an EMBL/GenBank/DDBJ whole genome shotgun (WGS) entry which is preliminary data.</text>
</comment>
<dbReference type="InterPro" id="IPR058813">
    <property type="entry name" value="DNA-SBD_ScoMcrA"/>
</dbReference>
<keyword evidence="3" id="KW-0378">Hydrolase</keyword>
<organism evidence="3 4">
    <name type="scientific">Streptomyces amakusaensis</name>
    <dbReference type="NCBI Taxonomy" id="67271"/>
    <lineage>
        <taxon>Bacteria</taxon>
        <taxon>Bacillati</taxon>
        <taxon>Actinomycetota</taxon>
        <taxon>Actinomycetes</taxon>
        <taxon>Kitasatosporales</taxon>
        <taxon>Streptomycetaceae</taxon>
        <taxon>Streptomyces</taxon>
    </lineage>
</organism>
<dbReference type="InterPro" id="IPR003615">
    <property type="entry name" value="HNH_nuc"/>
</dbReference>
<dbReference type="RefSeq" id="WP_344472407.1">
    <property type="nucleotide sequence ID" value="NZ_BAAASB010000002.1"/>
</dbReference>
<keyword evidence="4" id="KW-1185">Reference proteome</keyword>
<feature type="domain" description="HNH nuclease" evidence="2">
    <location>
        <begin position="388"/>
        <end position="446"/>
    </location>
</feature>
<dbReference type="CDD" id="cd00085">
    <property type="entry name" value="HNHc"/>
    <property type="match status" value="1"/>
</dbReference>
<gene>
    <name evidence="3" type="ORF">ACFPRH_01130</name>
</gene>
<evidence type="ECO:0000256" key="1">
    <source>
        <dbReference type="SAM" id="MobiDB-lite"/>
    </source>
</evidence>
<sequence>MTQQANTEKHRADTESQWLLQPIGGPALRGPKHYAHSIEKGIDITQPRYGELLGEEAEELRALFRGRPARFWGSTRAAVEGHAKNKAIDSTRPGDEVLFISQGSVIARATVVLAFRNAALAEEIWELDGKKRPWEYMIAVDEVVEFTLPAREVTKTLGWDKEHVQSLTRQTGEKALRIHDLLGRKRPSIPAQRPAAPRPRPSLSRDDLLRAISTLKTNTRPQGPARHKPLALLWTIGRLTATGERLASWSEFEKGVGSLLEEFGGEGDRRTPEYPFWHLRTSGLWEVEGVTDDSFKPSPAALRMIKARAGFSHEAATQLKKARSRANAVALLFSTHLTDTDLDRAALLERTGLGGYTSAGGLAGNDPSGPAPVGRRPRTGSEPIRDRDLPALVKDLHKHACQVCGEPLETRDGLYSEAAHIQGLGSPHLGVDALENLLCLCPNHHKQFDKFGIYIDEDWSVRMTATREAKWELRILPEHRIDPECVAYHRDLCLGNW</sequence>
<accession>A0ABW0AE65</accession>
<dbReference type="EMBL" id="JBHSKP010000001">
    <property type="protein sequence ID" value="MFC5150332.1"/>
    <property type="molecule type" value="Genomic_DNA"/>
</dbReference>
<protein>
    <submittedName>
        <fullName evidence="3">HNH endonuclease</fullName>
    </submittedName>
</protein>
<dbReference type="SMART" id="SM00507">
    <property type="entry name" value="HNHc"/>
    <property type="match status" value="1"/>
</dbReference>
<name>A0ABW0AE65_9ACTN</name>
<dbReference type="Proteomes" id="UP001596160">
    <property type="component" value="Unassembled WGS sequence"/>
</dbReference>
<keyword evidence="3" id="KW-0540">Nuclease</keyword>
<evidence type="ECO:0000313" key="3">
    <source>
        <dbReference type="EMBL" id="MFC5150332.1"/>
    </source>
</evidence>